<dbReference type="RefSeq" id="XP_011027353.1">
    <property type="nucleotide sequence ID" value="XM_011029051.1"/>
</dbReference>
<protein>
    <submittedName>
        <fullName evidence="5">Uncharacterized protein LOC105127675</fullName>
    </submittedName>
</protein>
<dbReference type="Gene3D" id="3.30.420.40">
    <property type="match status" value="1"/>
</dbReference>
<keyword evidence="4" id="KW-1185">Reference proteome</keyword>
<dbReference type="InterPro" id="IPR013126">
    <property type="entry name" value="Hsp_70_fam"/>
</dbReference>
<dbReference type="FunFam" id="3.30.420.40:FF:000028">
    <property type="entry name" value="heat shock 70 kDa protein-like"/>
    <property type="match status" value="1"/>
</dbReference>
<organism evidence="4 5">
    <name type="scientific">Populus euphratica</name>
    <name type="common">Euphrates poplar</name>
    <dbReference type="NCBI Taxonomy" id="75702"/>
    <lineage>
        <taxon>Eukaryota</taxon>
        <taxon>Viridiplantae</taxon>
        <taxon>Streptophyta</taxon>
        <taxon>Embryophyta</taxon>
        <taxon>Tracheophyta</taxon>
        <taxon>Spermatophyta</taxon>
        <taxon>Magnoliopsida</taxon>
        <taxon>eudicotyledons</taxon>
        <taxon>Gunneridae</taxon>
        <taxon>Pentapetalae</taxon>
        <taxon>rosids</taxon>
        <taxon>fabids</taxon>
        <taxon>Malpighiales</taxon>
        <taxon>Salicaceae</taxon>
        <taxon>Saliceae</taxon>
        <taxon>Populus</taxon>
    </lineage>
</organism>
<proteinExistence type="inferred from homology"/>
<keyword evidence="2" id="KW-0547">Nucleotide-binding</keyword>
<evidence type="ECO:0000256" key="2">
    <source>
        <dbReference type="ARBA" id="ARBA00022741"/>
    </source>
</evidence>
<dbReference type="Pfam" id="PF00012">
    <property type="entry name" value="HSP70"/>
    <property type="match status" value="1"/>
</dbReference>
<evidence type="ECO:0000313" key="4">
    <source>
        <dbReference type="Proteomes" id="UP000694918"/>
    </source>
</evidence>
<dbReference type="GeneID" id="105127675"/>
<dbReference type="GO" id="GO:0140662">
    <property type="term" value="F:ATP-dependent protein folding chaperone"/>
    <property type="evidence" value="ECO:0007669"/>
    <property type="project" value="InterPro"/>
</dbReference>
<reference evidence="5" key="1">
    <citation type="submission" date="2025-08" db="UniProtKB">
        <authorList>
            <consortium name="RefSeq"/>
        </authorList>
    </citation>
    <scope>IDENTIFICATION</scope>
</reference>
<dbReference type="GO" id="GO:0005524">
    <property type="term" value="F:ATP binding"/>
    <property type="evidence" value="ECO:0007669"/>
    <property type="project" value="UniProtKB-KW"/>
</dbReference>
<dbReference type="AlphaFoldDB" id="A0AAJ6XQB1"/>
<evidence type="ECO:0000256" key="3">
    <source>
        <dbReference type="ARBA" id="ARBA00022840"/>
    </source>
</evidence>
<evidence type="ECO:0000256" key="1">
    <source>
        <dbReference type="ARBA" id="ARBA00007381"/>
    </source>
</evidence>
<name>A0AAJ6XQB1_POPEU</name>
<comment type="similarity">
    <text evidence="1">Belongs to the heat shock protein 70 family.</text>
</comment>
<sequence length="152" mass="16916">MLIYPGDGNDTGPIIDGEMLLFCSKTTSCRFLYRELSQNKLMVPFIYIINEQSSHKFPKVLVQAPKLTVSVFVLEEQGEGQKLESIPGRCTCDEIIPNGQGNRMTPSCDALTYTDHLIGDADKNLCLFNPINTIFGGSKDVFQWCALSKEDS</sequence>
<keyword evidence="3" id="KW-0067">ATP-binding</keyword>
<evidence type="ECO:0000313" key="5">
    <source>
        <dbReference type="RefSeq" id="XP_011027353.1"/>
    </source>
</evidence>
<dbReference type="KEGG" id="peu:105127675"/>
<accession>A0AAJ6XQB1</accession>
<dbReference type="Proteomes" id="UP000694918">
    <property type="component" value="Unplaced"/>
</dbReference>
<gene>
    <name evidence="5" type="primary">LOC105127675</name>
</gene>